<evidence type="ECO:0000313" key="2">
    <source>
        <dbReference type="Proteomes" id="UP000178776"/>
    </source>
</evidence>
<protein>
    <submittedName>
        <fullName evidence="1">Phosphonate C-P lyase system protein PhnH</fullName>
    </submittedName>
</protein>
<dbReference type="NCBIfam" id="TIGR03292">
    <property type="entry name" value="PhnH_redo"/>
    <property type="match status" value="1"/>
</dbReference>
<dbReference type="PIRSF" id="PIRSF020680">
    <property type="entry name" value="PhnH"/>
    <property type="match status" value="1"/>
</dbReference>
<dbReference type="GO" id="GO:0019634">
    <property type="term" value="P:organic phosphonate metabolic process"/>
    <property type="evidence" value="ECO:0007669"/>
    <property type="project" value="InterPro"/>
</dbReference>
<dbReference type="Pfam" id="PF05845">
    <property type="entry name" value="PhnH"/>
    <property type="match status" value="1"/>
</dbReference>
<name>A0A1D9LMD9_9NEIS</name>
<dbReference type="Proteomes" id="UP000178776">
    <property type="component" value="Chromosome"/>
</dbReference>
<accession>A0A1D9LMD9</accession>
<dbReference type="InterPro" id="IPR008772">
    <property type="entry name" value="Phosphonate_metab_PhnH"/>
</dbReference>
<dbReference type="GO" id="GO:0016829">
    <property type="term" value="F:lyase activity"/>
    <property type="evidence" value="ECO:0007669"/>
    <property type="project" value="UniProtKB-KW"/>
</dbReference>
<dbReference type="Gene3D" id="3.40.50.11310">
    <property type="entry name" value="Bacterial phosphonate metabolism protein PhnH"/>
    <property type="match status" value="1"/>
</dbReference>
<evidence type="ECO:0000313" key="1">
    <source>
        <dbReference type="EMBL" id="AOZ52500.1"/>
    </source>
</evidence>
<dbReference type="KEGG" id="cvc:BKX93_22460"/>
<keyword evidence="1" id="KW-0456">Lyase</keyword>
<sequence length="192" mass="20642">MTMHSAFAHPVDDAQQTFRAVLSAMAEPLLPRALPVLPPALPGLKASAAALLYTLADQDVRVWLPALPDDTIASLRFHTGIRVAELPEEADFIVIAAGMPLPDLMSLKAGSAEYPDRSATLLIEVDGFGADQVEGSGPGFAAPRRFGAAGLPKDFWREWQRNHARFPLGVDAMLISDTHVAGLPRSVRIREG</sequence>
<dbReference type="AlphaFoldDB" id="A0A1D9LMD9"/>
<gene>
    <name evidence="1" type="ORF">BKX93_22460</name>
</gene>
<dbReference type="STRING" id="1108595.BKX93_22460"/>
<dbReference type="EMBL" id="CP017707">
    <property type="protein sequence ID" value="AOZ52500.1"/>
    <property type="molecule type" value="Genomic_DNA"/>
</dbReference>
<organism evidence="1 2">
    <name type="scientific">Chromobacterium vaccinii</name>
    <dbReference type="NCBI Taxonomy" id="1108595"/>
    <lineage>
        <taxon>Bacteria</taxon>
        <taxon>Pseudomonadati</taxon>
        <taxon>Pseudomonadota</taxon>
        <taxon>Betaproteobacteria</taxon>
        <taxon>Neisseriales</taxon>
        <taxon>Chromobacteriaceae</taxon>
        <taxon>Chromobacterium</taxon>
    </lineage>
</organism>
<dbReference type="SUPFAM" id="SSF159709">
    <property type="entry name" value="PhnH-like"/>
    <property type="match status" value="1"/>
</dbReference>
<dbReference type="InterPro" id="IPR038058">
    <property type="entry name" value="PhnH-like_sp"/>
</dbReference>
<reference evidence="1 2" key="1">
    <citation type="submission" date="2016-10" db="EMBL/GenBank/DDBJ databases">
        <title>Chromobacterium muskegensis sp. nov., an insecticidal bacterium isolated from Sphagnum bogs.</title>
        <authorList>
            <person name="Sparks M.E."/>
            <person name="Blackburn M.B."/>
            <person name="Gundersen-Rindal D.E."/>
            <person name="Mitchell A."/>
            <person name="Farrar R."/>
            <person name="Kuhar D."/>
        </authorList>
    </citation>
    <scope>NUCLEOTIDE SEQUENCE [LARGE SCALE GENOMIC DNA]</scope>
    <source>
        <strain evidence="1 2">21-1</strain>
    </source>
</reference>
<proteinExistence type="predicted"/>